<organism evidence="1 2">
    <name type="scientific">Corchorus capsularis</name>
    <name type="common">Jute</name>
    <dbReference type="NCBI Taxonomy" id="210143"/>
    <lineage>
        <taxon>Eukaryota</taxon>
        <taxon>Viridiplantae</taxon>
        <taxon>Streptophyta</taxon>
        <taxon>Embryophyta</taxon>
        <taxon>Tracheophyta</taxon>
        <taxon>Spermatophyta</taxon>
        <taxon>Magnoliopsida</taxon>
        <taxon>eudicotyledons</taxon>
        <taxon>Gunneridae</taxon>
        <taxon>Pentapetalae</taxon>
        <taxon>rosids</taxon>
        <taxon>malvids</taxon>
        <taxon>Malvales</taxon>
        <taxon>Malvaceae</taxon>
        <taxon>Grewioideae</taxon>
        <taxon>Apeibeae</taxon>
        <taxon>Corchorus</taxon>
    </lineage>
</organism>
<sequence>MAQYGKLTPSSDLLPPPFCTIDKGNHKIKGCKSGSDSAY</sequence>
<gene>
    <name evidence="1" type="ORF">CCACVL1_25301</name>
</gene>
<dbReference type="AlphaFoldDB" id="A0A1R3GLE4"/>
<reference evidence="1 2" key="1">
    <citation type="submission" date="2013-09" db="EMBL/GenBank/DDBJ databases">
        <title>Corchorus capsularis genome sequencing.</title>
        <authorList>
            <person name="Alam M."/>
            <person name="Haque M.S."/>
            <person name="Islam M.S."/>
            <person name="Emdad E.M."/>
            <person name="Islam M.M."/>
            <person name="Ahmed B."/>
            <person name="Halim A."/>
            <person name="Hossen Q.M.M."/>
            <person name="Hossain M.Z."/>
            <person name="Ahmed R."/>
            <person name="Khan M.M."/>
            <person name="Islam R."/>
            <person name="Rashid M.M."/>
            <person name="Khan S.A."/>
            <person name="Rahman M.S."/>
            <person name="Alam M."/>
        </authorList>
    </citation>
    <scope>NUCLEOTIDE SEQUENCE [LARGE SCALE GENOMIC DNA]</scope>
    <source>
        <strain evidence="2">cv. CVL-1</strain>
        <tissue evidence="1">Whole seedling</tissue>
    </source>
</reference>
<dbReference type="Proteomes" id="UP000188268">
    <property type="component" value="Unassembled WGS sequence"/>
</dbReference>
<comment type="caution">
    <text evidence="1">The sequence shown here is derived from an EMBL/GenBank/DDBJ whole genome shotgun (WGS) entry which is preliminary data.</text>
</comment>
<proteinExistence type="predicted"/>
<dbReference type="EMBL" id="AWWV01014079">
    <property type="protein sequence ID" value="OMO58866.1"/>
    <property type="molecule type" value="Genomic_DNA"/>
</dbReference>
<keyword evidence="2" id="KW-1185">Reference proteome</keyword>
<evidence type="ECO:0000313" key="1">
    <source>
        <dbReference type="EMBL" id="OMO58866.1"/>
    </source>
</evidence>
<evidence type="ECO:0000313" key="2">
    <source>
        <dbReference type="Proteomes" id="UP000188268"/>
    </source>
</evidence>
<protein>
    <submittedName>
        <fullName evidence="1">Uncharacterized protein</fullName>
    </submittedName>
</protein>
<dbReference type="Gramene" id="OMO58866">
    <property type="protein sequence ID" value="OMO58866"/>
    <property type="gene ID" value="CCACVL1_25301"/>
</dbReference>
<name>A0A1R3GLE4_COCAP</name>
<accession>A0A1R3GLE4</accession>